<reference evidence="1 2" key="1">
    <citation type="submission" date="2024-02" db="EMBL/GenBank/DDBJ databases">
        <title>Bacteria isolated from the canopy kelp, Nereocystis luetkeana.</title>
        <authorList>
            <person name="Pfister C.A."/>
            <person name="Younker I.T."/>
            <person name="Light S.H."/>
        </authorList>
    </citation>
    <scope>NUCLEOTIDE SEQUENCE [LARGE SCALE GENOMIC DNA]</scope>
    <source>
        <strain evidence="1 2">TI.1.05</strain>
    </source>
</reference>
<name>A0ABU9GUL4_9GAMM</name>
<organism evidence="1 2">
    <name type="scientific">Psychromonas aquatilis</name>
    <dbReference type="NCBI Taxonomy" id="2005072"/>
    <lineage>
        <taxon>Bacteria</taxon>
        <taxon>Pseudomonadati</taxon>
        <taxon>Pseudomonadota</taxon>
        <taxon>Gammaproteobacteria</taxon>
        <taxon>Alteromonadales</taxon>
        <taxon>Psychromonadaceae</taxon>
        <taxon>Psychromonas</taxon>
    </lineage>
</organism>
<dbReference type="Gene3D" id="3.30.70.1440">
    <property type="entry name" value="Multidrug efflux transporter AcrB pore domain"/>
    <property type="match status" value="1"/>
</dbReference>
<feature type="non-terminal residue" evidence="1">
    <location>
        <position position="73"/>
    </location>
</feature>
<gene>
    <name evidence="1" type="ORF">V6256_15685</name>
</gene>
<dbReference type="SUPFAM" id="SSF82693">
    <property type="entry name" value="Multidrug efflux transporter AcrB pore domain, PN1, PN2, PC1 and PC2 subdomains"/>
    <property type="match status" value="1"/>
</dbReference>
<proteinExistence type="predicted"/>
<sequence>LLSSAFSTAFNIAVFPPAMIPTSFSAFTSSHWGVGSPQLSLYNGNSALEVLGDAADGYSTVDAMAEVNNLAAE</sequence>
<keyword evidence="2" id="KW-1185">Reference proteome</keyword>
<feature type="non-terminal residue" evidence="1">
    <location>
        <position position="1"/>
    </location>
</feature>
<dbReference type="Proteomes" id="UP001369082">
    <property type="component" value="Unassembled WGS sequence"/>
</dbReference>
<dbReference type="EMBL" id="JBAKAZ010000313">
    <property type="protein sequence ID" value="MEL0631013.1"/>
    <property type="molecule type" value="Genomic_DNA"/>
</dbReference>
<comment type="caution">
    <text evidence="1">The sequence shown here is derived from an EMBL/GenBank/DDBJ whole genome shotgun (WGS) entry which is preliminary data.</text>
</comment>
<evidence type="ECO:0000313" key="1">
    <source>
        <dbReference type="EMBL" id="MEL0631013.1"/>
    </source>
</evidence>
<evidence type="ECO:0000313" key="2">
    <source>
        <dbReference type="Proteomes" id="UP001369082"/>
    </source>
</evidence>
<protein>
    <submittedName>
        <fullName evidence="1">Uncharacterized protein</fullName>
    </submittedName>
</protein>
<dbReference type="RefSeq" id="WP_341599156.1">
    <property type="nucleotide sequence ID" value="NZ_JBAKAZ010000313.1"/>
</dbReference>
<accession>A0ABU9GUL4</accession>